<dbReference type="EMBL" id="CP003984">
    <property type="protein sequence ID" value="AII88433.1"/>
    <property type="molecule type" value="Genomic_DNA"/>
</dbReference>
<feature type="binding site" evidence="4">
    <location>
        <position position="153"/>
    </location>
    <ligand>
        <name>substrate</name>
    </ligand>
</feature>
<dbReference type="GO" id="GO:0016712">
    <property type="term" value="F:oxidoreductase activity, acting on paired donors, with incorporation or reduction of molecular oxygen, reduced flavin or flavoprotein as one donor, and incorporation of one atom of oxygen"/>
    <property type="evidence" value="ECO:0007669"/>
    <property type="project" value="InterPro"/>
</dbReference>
<dbReference type="Pfam" id="PF03241">
    <property type="entry name" value="HpaB"/>
    <property type="match status" value="1"/>
</dbReference>
<keyword evidence="9" id="KW-1185">Reference proteome</keyword>
<dbReference type="InterPro" id="IPR009100">
    <property type="entry name" value="AcylCoA_DH/oxidase_NM_dom_sf"/>
</dbReference>
<dbReference type="EC" id="1.14.14.-" evidence="8"/>
<feature type="domain" description="HpaB/PvcC/4-BUDH N-terminal" evidence="7">
    <location>
        <begin position="8"/>
        <end position="278"/>
    </location>
</feature>
<evidence type="ECO:0000256" key="2">
    <source>
        <dbReference type="ARBA" id="ARBA00022827"/>
    </source>
</evidence>
<feature type="binding site" evidence="5">
    <location>
        <position position="196"/>
    </location>
    <ligand>
        <name>FAD</name>
        <dbReference type="ChEBI" id="CHEBI:57692"/>
    </ligand>
</feature>
<dbReference type="Pfam" id="PF11794">
    <property type="entry name" value="HpaB_N"/>
    <property type="match status" value="1"/>
</dbReference>
<dbReference type="SUPFAM" id="SSF47203">
    <property type="entry name" value="Acyl-CoA dehydrogenase C-terminal domain-like"/>
    <property type="match status" value="1"/>
</dbReference>
<dbReference type="Proteomes" id="UP000028680">
    <property type="component" value="Chromosome"/>
</dbReference>
<sequence>MKNAGIRTGAQYLEGLRDDREIWTRGTRVKDVTAEPGMGGGAASLAGFLDRQHEAAYRDIVTYEDAQGIRCAISHMVPKSKADVVQRGRAFYEWATWSNGMFGRTPDYKNASVMAFAHAPGFLAQGSKGQADFVQNMTRFYDEVRLNDRVLTHTLVNPSVSHAQATSGKFDEEVALHVVKETDAGIIVKGARLLATLGPLSDEIEVFPSTLLRADDSNIPFAFAFAIPIATPGLKMICRDSYDHGKSHFDAPLSSRYEEMDAVVIFDNVLVPWERVFMYGEPNLCNQAFAQTNAVVHMAHQVACGKLAKAEFMVGVMCAIAKATGRDKDLATKGMIAEVMLMAETVRALLFSAEQQAHEDQWGNFIPLRGPLDASRNLFPKMYPRMVEILQLLGSSSLMATPTEADFSNAMAGDVEKYFQLTHMDSRDRVGLYRLAHDIAVSGFGNRQALYERFFFGPPQIMSSVYFDGYDKDSKIARVEDLLAQA</sequence>
<dbReference type="PIRSF" id="PIRSF000331">
    <property type="entry name" value="HpaA_HpaB"/>
    <property type="match status" value="1"/>
</dbReference>
<gene>
    <name evidence="8" type="primary">hpaH</name>
    <name evidence="8" type="ORF">RCA23_c29330</name>
</gene>
<evidence type="ECO:0000313" key="9">
    <source>
        <dbReference type="Proteomes" id="UP000028680"/>
    </source>
</evidence>
<evidence type="ECO:0000313" key="8">
    <source>
        <dbReference type="EMBL" id="AII88433.1"/>
    </source>
</evidence>
<dbReference type="SUPFAM" id="SSF56645">
    <property type="entry name" value="Acyl-CoA dehydrogenase NM domain-like"/>
    <property type="match status" value="1"/>
</dbReference>
<evidence type="ECO:0000256" key="4">
    <source>
        <dbReference type="PIRSR" id="PIRSR000331-1"/>
    </source>
</evidence>
<keyword evidence="3 8" id="KW-0560">Oxidoreductase</keyword>
<dbReference type="Gene3D" id="2.40.110.10">
    <property type="entry name" value="Butyryl-CoA Dehydrogenase, subunit A, domain 2"/>
    <property type="match status" value="1"/>
</dbReference>
<keyword evidence="2 5" id="KW-0274">FAD</keyword>
<dbReference type="AlphaFoldDB" id="A0AAN0RLG2"/>
<evidence type="ECO:0000256" key="5">
    <source>
        <dbReference type="PIRSR" id="PIRSR000331-2"/>
    </source>
</evidence>
<reference evidence="8 9" key="1">
    <citation type="journal article" date="2014" name="ISME J.">
        <title>Adaptation of an abundant Roseobacter RCA organism to pelagic systems revealed by genomic and transcriptomic analyses.</title>
        <authorList>
            <person name="Voget S."/>
            <person name="Wemheuer B."/>
            <person name="Brinkhoff T."/>
            <person name="Vollmers J."/>
            <person name="Dietrich S."/>
            <person name="Giebel H.A."/>
            <person name="Beardsley C."/>
            <person name="Sardemann C."/>
            <person name="Bakenhus I."/>
            <person name="Billerbeck S."/>
            <person name="Daniel R."/>
            <person name="Simon M."/>
        </authorList>
    </citation>
    <scope>NUCLEOTIDE SEQUENCE [LARGE SCALE GENOMIC DNA]</scope>
    <source>
        <strain evidence="8 9">RCA23</strain>
    </source>
</reference>
<name>A0AAN0RLG2_9RHOB</name>
<evidence type="ECO:0000259" key="6">
    <source>
        <dbReference type="Pfam" id="PF03241"/>
    </source>
</evidence>
<dbReference type="PANTHER" id="PTHR36117:SF3">
    <property type="entry name" value="4-HYDROXYPHENYLACETATE 3-MONOOXYGENASE-RELATED"/>
    <property type="match status" value="1"/>
</dbReference>
<dbReference type="Gene3D" id="1.10.3140.10">
    <property type="entry name" value="4-hydroxybutyryl-coa dehydratase, domain 1"/>
    <property type="match status" value="1"/>
</dbReference>
<dbReference type="GO" id="GO:0010124">
    <property type="term" value="P:phenylacetate catabolic process"/>
    <property type="evidence" value="ECO:0007669"/>
    <property type="project" value="InterPro"/>
</dbReference>
<dbReference type="RefSeq" id="WP_044050981.1">
    <property type="nucleotide sequence ID" value="NZ_CP003984.1"/>
</dbReference>
<dbReference type="GO" id="GO:0050660">
    <property type="term" value="F:flavin adenine dinucleotide binding"/>
    <property type="evidence" value="ECO:0007669"/>
    <property type="project" value="InterPro"/>
</dbReference>
<keyword evidence="1" id="KW-0285">Flavoprotein</keyword>
<evidence type="ECO:0000259" key="7">
    <source>
        <dbReference type="Pfam" id="PF11794"/>
    </source>
</evidence>
<dbReference type="NCBIfam" id="TIGR02309">
    <property type="entry name" value="HpaB-1"/>
    <property type="match status" value="1"/>
</dbReference>
<dbReference type="InterPro" id="IPR046373">
    <property type="entry name" value="Acyl-CoA_Oxase/DH_mid-dom_sf"/>
</dbReference>
<evidence type="ECO:0000256" key="1">
    <source>
        <dbReference type="ARBA" id="ARBA00022630"/>
    </source>
</evidence>
<dbReference type="PANTHER" id="PTHR36117">
    <property type="entry name" value="4-HYDROXYPHENYLACETATE 3-MONOOXYGENASE-RELATED"/>
    <property type="match status" value="1"/>
</dbReference>
<dbReference type="InterPro" id="IPR024674">
    <property type="entry name" value="HpaB/PvcC/4-BUDH_N"/>
</dbReference>
<protein>
    <submittedName>
        <fullName evidence="8">4-hydroxyphenylacetate 3-monooxygenase oxygenase component HpaH</fullName>
        <ecNumber evidence="8">1.14.14.-</ecNumber>
    </submittedName>
</protein>
<evidence type="ECO:0000256" key="3">
    <source>
        <dbReference type="ARBA" id="ARBA00023002"/>
    </source>
</evidence>
<dbReference type="GO" id="GO:0016627">
    <property type="term" value="F:oxidoreductase activity, acting on the CH-CH group of donors"/>
    <property type="evidence" value="ECO:0007669"/>
    <property type="project" value="InterPro"/>
</dbReference>
<feature type="domain" description="HpaB/PvcC/4-BUDH C-terminal" evidence="6">
    <location>
        <begin position="285"/>
        <end position="483"/>
    </location>
</feature>
<dbReference type="InterPro" id="IPR036250">
    <property type="entry name" value="AcylCo_DH-like_C"/>
</dbReference>
<dbReference type="Gene3D" id="1.20.140.10">
    <property type="entry name" value="Butyryl-CoA Dehydrogenase, subunit A, domain 3"/>
    <property type="match status" value="1"/>
</dbReference>
<dbReference type="InterPro" id="IPR012687">
    <property type="entry name" value="HpaB_Deino-type"/>
</dbReference>
<proteinExistence type="predicted"/>
<feature type="binding site" evidence="5">
    <location>
        <begin position="153"/>
        <end position="155"/>
    </location>
    <ligand>
        <name>FAD</name>
        <dbReference type="ChEBI" id="CHEBI:57692"/>
    </ligand>
</feature>
<accession>A0AAN0RLG2</accession>
<feature type="binding site" evidence="4">
    <location>
        <begin position="104"/>
        <end position="108"/>
    </location>
    <ligand>
        <name>substrate</name>
    </ligand>
</feature>
<dbReference type="InterPro" id="IPR024719">
    <property type="entry name" value="HpaB/PvcC/4-BUDH_C"/>
</dbReference>
<dbReference type="KEGG" id="ptp:RCA23_c29330"/>
<dbReference type="InterPro" id="IPR004925">
    <property type="entry name" value="HpaB/PvcC/4-BUDH"/>
</dbReference>
<feature type="binding site" evidence="4">
    <location>
        <begin position="209"/>
        <end position="210"/>
    </location>
    <ligand>
        <name>substrate</name>
    </ligand>
</feature>
<organism evidence="8 9">
    <name type="scientific">Planktomarina temperata RCA23</name>
    <dbReference type="NCBI Taxonomy" id="666509"/>
    <lineage>
        <taxon>Bacteria</taxon>
        <taxon>Pseudomonadati</taxon>
        <taxon>Pseudomonadota</taxon>
        <taxon>Alphaproteobacteria</taxon>
        <taxon>Rhodobacterales</taxon>
        <taxon>Paracoccaceae</taxon>
        <taxon>Planktomarina</taxon>
    </lineage>
</organism>
<dbReference type="GeneID" id="93368887"/>